<name>A0A2S9QF32_9HYPH</name>
<protein>
    <submittedName>
        <fullName evidence="3">Methyltransferase</fullName>
    </submittedName>
</protein>
<sequence>MSETPLAREIKELIRQEGPIDVARYMALALGHPRHGYYITRDPLGAGGDFTTAPEISQMFGEIIGLWAAHRWMILGSPSRINLVELGPGRGTLMADALRAIGKVVPAFADAIALHLVETSPVLRKAQAAALADSLGGRHPTWHDDIAGLPDGPSIVIANEFFDALPVHQLVHRGGRWHERLVGLVDDELAFGLAPEPVAASQAPSLSGGALDGTIVEYPEAGSRVMASLSERLARFGGAALIIDYGHIEFGVGDTLQAMAGHAFVDPLARPGEADLTTHVCFETLARIAADRHLSIDILTTQAQFLNELGIRPMAANLSRHATPEQAEAIARALERLTDDAPRAMGSLFKVLAVSAPGTERN</sequence>
<dbReference type="RefSeq" id="WP_105861634.1">
    <property type="nucleotide sequence ID" value="NZ_PUEJ01000003.1"/>
</dbReference>
<comment type="caution">
    <text evidence="3">The sequence shown here is derived from an EMBL/GenBank/DDBJ whole genome shotgun (WGS) entry which is preliminary data.</text>
</comment>
<dbReference type="Proteomes" id="UP000237682">
    <property type="component" value="Unassembled WGS sequence"/>
</dbReference>
<dbReference type="GO" id="GO:0032259">
    <property type="term" value="P:methylation"/>
    <property type="evidence" value="ECO:0007669"/>
    <property type="project" value="UniProtKB-KW"/>
</dbReference>
<keyword evidence="4" id="KW-1185">Reference proteome</keyword>
<evidence type="ECO:0000313" key="4">
    <source>
        <dbReference type="Proteomes" id="UP000237682"/>
    </source>
</evidence>
<reference evidence="3 4" key="1">
    <citation type="submission" date="2018-02" db="EMBL/GenBank/DDBJ databases">
        <title>Whole genome sequencing of endophytic bacterium.</title>
        <authorList>
            <person name="Eedara R."/>
            <person name="Podile A.R."/>
        </authorList>
    </citation>
    <scope>NUCLEOTIDE SEQUENCE [LARGE SCALE GENOMIC DNA]</scope>
    <source>
        <strain evidence="3 4">RP1T</strain>
    </source>
</reference>
<dbReference type="PANTHER" id="PTHR12049">
    <property type="entry name" value="PROTEIN ARGININE METHYLTRANSFERASE NDUFAF7, MITOCHONDRIAL"/>
    <property type="match status" value="1"/>
</dbReference>
<dbReference type="InterPro" id="IPR003788">
    <property type="entry name" value="NDUFAF7"/>
</dbReference>
<dbReference type="OrthoDB" id="9794208at2"/>
<evidence type="ECO:0000313" key="3">
    <source>
        <dbReference type="EMBL" id="PRH87966.1"/>
    </source>
</evidence>
<dbReference type="InterPro" id="IPR038375">
    <property type="entry name" value="NDUFAF7_sf"/>
</dbReference>
<dbReference type="EMBL" id="PUEJ01000003">
    <property type="protein sequence ID" value="PRH87966.1"/>
    <property type="molecule type" value="Genomic_DNA"/>
</dbReference>
<dbReference type="InterPro" id="IPR029063">
    <property type="entry name" value="SAM-dependent_MTases_sf"/>
</dbReference>
<dbReference type="Gene3D" id="3.40.50.12710">
    <property type="match status" value="1"/>
</dbReference>
<accession>A0A2S9QF32</accession>
<keyword evidence="1 3" id="KW-0489">Methyltransferase</keyword>
<dbReference type="GO" id="GO:0035243">
    <property type="term" value="F:protein-arginine omega-N symmetric methyltransferase activity"/>
    <property type="evidence" value="ECO:0007669"/>
    <property type="project" value="TreeGrafter"/>
</dbReference>
<dbReference type="SUPFAM" id="SSF53335">
    <property type="entry name" value="S-adenosyl-L-methionine-dependent methyltransferases"/>
    <property type="match status" value="1"/>
</dbReference>
<evidence type="ECO:0000256" key="1">
    <source>
        <dbReference type="ARBA" id="ARBA00022603"/>
    </source>
</evidence>
<proteinExistence type="predicted"/>
<organism evidence="3 4">
    <name type="scientific">Labrys okinawensis</name>
    <dbReference type="NCBI Taxonomy" id="346911"/>
    <lineage>
        <taxon>Bacteria</taxon>
        <taxon>Pseudomonadati</taxon>
        <taxon>Pseudomonadota</taxon>
        <taxon>Alphaproteobacteria</taxon>
        <taxon>Hyphomicrobiales</taxon>
        <taxon>Xanthobacteraceae</taxon>
        <taxon>Labrys</taxon>
    </lineage>
</organism>
<dbReference type="PANTHER" id="PTHR12049:SF7">
    <property type="entry name" value="PROTEIN ARGININE METHYLTRANSFERASE NDUFAF7, MITOCHONDRIAL"/>
    <property type="match status" value="1"/>
</dbReference>
<dbReference type="AlphaFoldDB" id="A0A2S9QF32"/>
<gene>
    <name evidence="3" type="ORF">C5L14_08660</name>
</gene>
<dbReference type="Pfam" id="PF02636">
    <property type="entry name" value="Methyltransf_28"/>
    <property type="match status" value="1"/>
</dbReference>
<evidence type="ECO:0000256" key="2">
    <source>
        <dbReference type="ARBA" id="ARBA00022679"/>
    </source>
</evidence>
<keyword evidence="2 3" id="KW-0808">Transferase</keyword>